<sequence>MCLCPGCFCPPAAKRLRHNTRPWTDPLLLTNLVYVAAAVVSYAVGQYTCGLLQLGSSIASTMFHRSRETKYLPLDAIISGTLGIIAAYVVLDAIENELHHVLGLKLLHGAGCAFTWIYCGMPGGARYETWHKRWHYVSGYTTLSCSLLMSVYHPDFDAIVLKWLFPNGAPLNLGM</sequence>
<gene>
    <name evidence="2" type="ORF">SPRG_20285</name>
</gene>
<dbReference type="KEGG" id="spar:SPRG_20285"/>
<dbReference type="VEuPathDB" id="FungiDB:SPRG_20285"/>
<keyword evidence="1" id="KW-0812">Transmembrane</keyword>
<dbReference type="OMA" id="WHKRWHY"/>
<proteinExistence type="predicted"/>
<dbReference type="AlphaFoldDB" id="A0A067CNL8"/>
<evidence type="ECO:0000256" key="1">
    <source>
        <dbReference type="SAM" id="Phobius"/>
    </source>
</evidence>
<organism evidence="2 3">
    <name type="scientific">Saprolegnia parasitica (strain CBS 223.65)</name>
    <dbReference type="NCBI Taxonomy" id="695850"/>
    <lineage>
        <taxon>Eukaryota</taxon>
        <taxon>Sar</taxon>
        <taxon>Stramenopiles</taxon>
        <taxon>Oomycota</taxon>
        <taxon>Saprolegniomycetes</taxon>
        <taxon>Saprolegniales</taxon>
        <taxon>Saprolegniaceae</taxon>
        <taxon>Saprolegnia</taxon>
    </lineage>
</organism>
<evidence type="ECO:0000313" key="3">
    <source>
        <dbReference type="Proteomes" id="UP000030745"/>
    </source>
</evidence>
<feature type="transmembrane region" description="Helical" evidence="1">
    <location>
        <begin position="106"/>
        <end position="125"/>
    </location>
</feature>
<feature type="transmembrane region" description="Helical" evidence="1">
    <location>
        <begin position="72"/>
        <end position="94"/>
    </location>
</feature>
<dbReference type="Proteomes" id="UP000030745">
    <property type="component" value="Unassembled WGS sequence"/>
</dbReference>
<accession>A0A067CNL8</accession>
<protein>
    <submittedName>
        <fullName evidence="2">Uncharacterized protein</fullName>
    </submittedName>
</protein>
<dbReference type="EMBL" id="KK583213">
    <property type="protein sequence ID" value="KDO28126.1"/>
    <property type="molecule type" value="Genomic_DNA"/>
</dbReference>
<feature type="transmembrane region" description="Helical" evidence="1">
    <location>
        <begin position="32"/>
        <end position="52"/>
    </location>
</feature>
<dbReference type="GeneID" id="24141472"/>
<reference evidence="2 3" key="1">
    <citation type="journal article" date="2013" name="PLoS Genet.">
        <title>Distinctive expansion of potential virulence genes in the genome of the oomycete fish pathogen Saprolegnia parasitica.</title>
        <authorList>
            <person name="Jiang R.H."/>
            <person name="de Bruijn I."/>
            <person name="Haas B.J."/>
            <person name="Belmonte R."/>
            <person name="Lobach L."/>
            <person name="Christie J."/>
            <person name="van den Ackerveken G."/>
            <person name="Bottin A."/>
            <person name="Bulone V."/>
            <person name="Diaz-Moreno S.M."/>
            <person name="Dumas B."/>
            <person name="Fan L."/>
            <person name="Gaulin E."/>
            <person name="Govers F."/>
            <person name="Grenville-Briggs L.J."/>
            <person name="Horner N.R."/>
            <person name="Levin J.Z."/>
            <person name="Mammella M."/>
            <person name="Meijer H.J."/>
            <person name="Morris P."/>
            <person name="Nusbaum C."/>
            <person name="Oome S."/>
            <person name="Phillips A.J."/>
            <person name="van Rooyen D."/>
            <person name="Rzeszutek E."/>
            <person name="Saraiva M."/>
            <person name="Secombes C.J."/>
            <person name="Seidl M.F."/>
            <person name="Snel B."/>
            <person name="Stassen J.H."/>
            <person name="Sykes S."/>
            <person name="Tripathy S."/>
            <person name="van den Berg H."/>
            <person name="Vega-Arreguin J.C."/>
            <person name="Wawra S."/>
            <person name="Young S.K."/>
            <person name="Zeng Q."/>
            <person name="Dieguez-Uribeondo J."/>
            <person name="Russ C."/>
            <person name="Tyler B.M."/>
            <person name="van West P."/>
        </authorList>
    </citation>
    <scope>NUCLEOTIDE SEQUENCE [LARGE SCALE GENOMIC DNA]</scope>
    <source>
        <strain evidence="2 3">CBS 223.65</strain>
    </source>
</reference>
<evidence type="ECO:0000313" key="2">
    <source>
        <dbReference type="EMBL" id="KDO28126.1"/>
    </source>
</evidence>
<keyword evidence="1" id="KW-0472">Membrane</keyword>
<dbReference type="RefSeq" id="XP_012201264.1">
    <property type="nucleotide sequence ID" value="XM_012345874.1"/>
</dbReference>
<dbReference type="OrthoDB" id="149075at2759"/>
<keyword evidence="1" id="KW-1133">Transmembrane helix</keyword>
<name>A0A067CNL8_SAPPC</name>
<keyword evidence="3" id="KW-1185">Reference proteome</keyword>